<dbReference type="InterPro" id="IPR019290">
    <property type="entry name" value="GlycosylTrfase-like_prok"/>
</dbReference>
<dbReference type="InterPro" id="IPR050834">
    <property type="entry name" value="Glycosyltransf_2"/>
</dbReference>
<sequence length="233" mass="26833">HGVIALSRNVGIREARGEYIAFLDSDDWWKSNKLEKSLAYLENGKDVVYHDLLVVAKRNQRVLWRKARTRTLKIPIFKDLITNGNALNNSSVVLRKKILEDIGGLSEDRSLVSIEDYDAWLRAARITERFQRIPQTLGYYWTAGGNVSNPKRTIETLDVIEERYSSEFRGPAAGHGISWLAYARGRAHYQLGLYGDAQKYLKIVSRREPSALVSIKTYWMLFIIKIYKIRQGL</sequence>
<name>A0A382PQ17_9ZZZZ</name>
<dbReference type="InterPro" id="IPR029044">
    <property type="entry name" value="Nucleotide-diphossugar_trans"/>
</dbReference>
<evidence type="ECO:0000259" key="1">
    <source>
        <dbReference type="Pfam" id="PF10111"/>
    </source>
</evidence>
<proteinExistence type="predicted"/>
<dbReference type="AlphaFoldDB" id="A0A382PQ17"/>
<accession>A0A382PQ17</accession>
<reference evidence="2" key="1">
    <citation type="submission" date="2018-05" db="EMBL/GenBank/DDBJ databases">
        <authorList>
            <person name="Lanie J.A."/>
            <person name="Ng W.-L."/>
            <person name="Kazmierczak K.M."/>
            <person name="Andrzejewski T.M."/>
            <person name="Davidsen T.M."/>
            <person name="Wayne K.J."/>
            <person name="Tettelin H."/>
            <person name="Glass J.I."/>
            <person name="Rusch D."/>
            <person name="Podicherti R."/>
            <person name="Tsui H.-C.T."/>
            <person name="Winkler M.E."/>
        </authorList>
    </citation>
    <scope>NUCLEOTIDE SEQUENCE</scope>
</reference>
<organism evidence="2">
    <name type="scientific">marine metagenome</name>
    <dbReference type="NCBI Taxonomy" id="408172"/>
    <lineage>
        <taxon>unclassified sequences</taxon>
        <taxon>metagenomes</taxon>
        <taxon>ecological metagenomes</taxon>
    </lineage>
</organism>
<evidence type="ECO:0000313" key="2">
    <source>
        <dbReference type="EMBL" id="SVC75336.1"/>
    </source>
</evidence>
<feature type="non-terminal residue" evidence="2">
    <location>
        <position position="1"/>
    </location>
</feature>
<protein>
    <recommendedName>
        <fullName evidence="1">Glycosyltransferase 2-like prokaryotic type domain-containing protein</fullName>
    </recommendedName>
</protein>
<dbReference type="EMBL" id="UINC01108895">
    <property type="protein sequence ID" value="SVC75336.1"/>
    <property type="molecule type" value="Genomic_DNA"/>
</dbReference>
<dbReference type="PANTHER" id="PTHR43685">
    <property type="entry name" value="GLYCOSYLTRANSFERASE"/>
    <property type="match status" value="1"/>
</dbReference>
<feature type="domain" description="Glycosyltransferase 2-like prokaryotic type" evidence="1">
    <location>
        <begin position="5"/>
        <end position="141"/>
    </location>
</feature>
<dbReference type="SUPFAM" id="SSF53448">
    <property type="entry name" value="Nucleotide-diphospho-sugar transferases"/>
    <property type="match status" value="1"/>
</dbReference>
<dbReference type="Pfam" id="PF10111">
    <property type="entry name" value="Glyco_tranf_2_2"/>
    <property type="match status" value="1"/>
</dbReference>
<dbReference type="Gene3D" id="3.90.550.10">
    <property type="entry name" value="Spore Coat Polysaccharide Biosynthesis Protein SpsA, Chain A"/>
    <property type="match status" value="1"/>
</dbReference>
<gene>
    <name evidence="2" type="ORF">METZ01_LOCUS328190</name>
</gene>
<dbReference type="PANTHER" id="PTHR43685:SF2">
    <property type="entry name" value="GLYCOSYLTRANSFERASE 2-LIKE DOMAIN-CONTAINING PROTEIN"/>
    <property type="match status" value="1"/>
</dbReference>